<dbReference type="AlphaFoldDB" id="A0A6B0UWV0"/>
<accession>A0A6B0UWV0</accession>
<sequence>MHFIYWGREWISCYLFNIVSCVHTLDVNLFSHVCCNYIHLFVSVQCQPSNVCYHHGHTASKGEFLKNYCFCCLLNYTSLVYYCPNKCLELDIPLHLILAPKEYPMTTCSYFREGMLLSCLCIVMLIDCMHATAWIKQTMNASTTMPCHPRFCMNK</sequence>
<proteinExistence type="predicted"/>
<reference evidence="2" key="1">
    <citation type="submission" date="2019-12" db="EMBL/GenBank/DDBJ databases">
        <title>An insight into the sialome of adult female Ixodes ricinus ticks feeding for 6 days.</title>
        <authorList>
            <person name="Perner J."/>
            <person name="Ribeiro J.M.C."/>
        </authorList>
    </citation>
    <scope>NUCLEOTIDE SEQUENCE</scope>
    <source>
        <strain evidence="2">Semi-engorged</strain>
        <tissue evidence="2">Salivary glands</tissue>
    </source>
</reference>
<name>A0A6B0UWV0_IXORI</name>
<evidence type="ECO:0000313" key="2">
    <source>
        <dbReference type="EMBL" id="MXU94004.1"/>
    </source>
</evidence>
<organism evidence="2">
    <name type="scientific">Ixodes ricinus</name>
    <name type="common">Common tick</name>
    <name type="synonym">Acarus ricinus</name>
    <dbReference type="NCBI Taxonomy" id="34613"/>
    <lineage>
        <taxon>Eukaryota</taxon>
        <taxon>Metazoa</taxon>
        <taxon>Ecdysozoa</taxon>
        <taxon>Arthropoda</taxon>
        <taxon>Chelicerata</taxon>
        <taxon>Arachnida</taxon>
        <taxon>Acari</taxon>
        <taxon>Parasitiformes</taxon>
        <taxon>Ixodida</taxon>
        <taxon>Ixodoidea</taxon>
        <taxon>Ixodidae</taxon>
        <taxon>Ixodinae</taxon>
        <taxon>Ixodes</taxon>
    </lineage>
</organism>
<feature type="chain" id="PRO_5025573874" evidence="1">
    <location>
        <begin position="25"/>
        <end position="155"/>
    </location>
</feature>
<protein>
    <submittedName>
        <fullName evidence="2">Putative secreted protein</fullName>
    </submittedName>
</protein>
<feature type="signal peptide" evidence="1">
    <location>
        <begin position="1"/>
        <end position="24"/>
    </location>
</feature>
<keyword evidence="1" id="KW-0732">Signal</keyword>
<dbReference type="EMBL" id="GIFC01011921">
    <property type="protein sequence ID" value="MXU94004.1"/>
    <property type="molecule type" value="Transcribed_RNA"/>
</dbReference>
<evidence type="ECO:0000256" key="1">
    <source>
        <dbReference type="SAM" id="SignalP"/>
    </source>
</evidence>